<comment type="subcellular location">
    <subcellularLocation>
        <location evidence="1">Nucleus</location>
    </subcellularLocation>
</comment>
<dbReference type="GO" id="GO:0046982">
    <property type="term" value="F:protein heterodimerization activity"/>
    <property type="evidence" value="ECO:0007669"/>
    <property type="project" value="InterPro"/>
</dbReference>
<dbReference type="GO" id="GO:0000981">
    <property type="term" value="F:DNA-binding transcription factor activity, RNA polymerase II-specific"/>
    <property type="evidence" value="ECO:0007669"/>
    <property type="project" value="TreeGrafter"/>
</dbReference>
<dbReference type="Pfam" id="PF00808">
    <property type="entry name" value="CBFD_NFYB_HMF"/>
    <property type="match status" value="1"/>
</dbReference>
<organism evidence="9 10">
    <name type="scientific">[Myrmecia] bisecta</name>
    <dbReference type="NCBI Taxonomy" id="41462"/>
    <lineage>
        <taxon>Eukaryota</taxon>
        <taxon>Viridiplantae</taxon>
        <taxon>Chlorophyta</taxon>
        <taxon>core chlorophytes</taxon>
        <taxon>Trebouxiophyceae</taxon>
        <taxon>Trebouxiales</taxon>
        <taxon>Trebouxiaceae</taxon>
        <taxon>Myrmecia</taxon>
    </lineage>
</organism>
<feature type="compositionally biased region" description="Low complexity" evidence="7">
    <location>
        <begin position="545"/>
        <end position="581"/>
    </location>
</feature>
<dbReference type="GO" id="GO:0005634">
    <property type="term" value="C:nucleus"/>
    <property type="evidence" value="ECO:0007669"/>
    <property type="project" value="UniProtKB-SubCell"/>
</dbReference>
<proteinExistence type="inferred from homology"/>
<keyword evidence="3" id="KW-0238">DNA-binding</keyword>
<evidence type="ECO:0000313" key="9">
    <source>
        <dbReference type="EMBL" id="KAK9811600.1"/>
    </source>
</evidence>
<keyword evidence="4" id="KW-0804">Transcription</keyword>
<accession>A0AAW1PP61</accession>
<name>A0AAW1PP61_9CHLO</name>
<dbReference type="CDD" id="cd00229">
    <property type="entry name" value="SGNH_hydrolase"/>
    <property type="match status" value="1"/>
</dbReference>
<dbReference type="Gene3D" id="3.40.50.1110">
    <property type="entry name" value="SGNH hydrolase"/>
    <property type="match status" value="1"/>
</dbReference>
<dbReference type="AlphaFoldDB" id="A0AAW1PP61"/>
<evidence type="ECO:0000256" key="3">
    <source>
        <dbReference type="ARBA" id="ARBA00023125"/>
    </source>
</evidence>
<feature type="domain" description="Transcription factor CBF/NF-Y/archaeal histone" evidence="8">
    <location>
        <begin position="393"/>
        <end position="456"/>
    </location>
</feature>
<keyword evidence="2" id="KW-0805">Transcription regulation</keyword>
<gene>
    <name evidence="9" type="ORF">WJX72_006778</name>
</gene>
<keyword evidence="5" id="KW-0539">Nucleus</keyword>
<dbReference type="GO" id="GO:0000978">
    <property type="term" value="F:RNA polymerase II cis-regulatory region sequence-specific DNA binding"/>
    <property type="evidence" value="ECO:0007669"/>
    <property type="project" value="TreeGrafter"/>
</dbReference>
<comment type="similarity">
    <text evidence="6">Belongs to the NFYC/HAP5 subunit family.</text>
</comment>
<dbReference type="InterPro" id="IPR036514">
    <property type="entry name" value="SGNH_hydro_sf"/>
</dbReference>
<dbReference type="InterPro" id="IPR003958">
    <property type="entry name" value="CBFA_NFYB_domain"/>
</dbReference>
<evidence type="ECO:0000256" key="6">
    <source>
        <dbReference type="ARBA" id="ARBA00038129"/>
    </source>
</evidence>
<feature type="region of interest" description="Disordered" evidence="7">
    <location>
        <begin position="545"/>
        <end position="593"/>
    </location>
</feature>
<evidence type="ECO:0000256" key="7">
    <source>
        <dbReference type="SAM" id="MobiDB-lite"/>
    </source>
</evidence>
<dbReference type="EMBL" id="JALJOR010000009">
    <property type="protein sequence ID" value="KAK9811600.1"/>
    <property type="molecule type" value="Genomic_DNA"/>
</dbReference>
<comment type="caution">
    <text evidence="9">The sequence shown here is derived from an EMBL/GenBank/DDBJ whole genome shotgun (WGS) entry which is preliminary data.</text>
</comment>
<dbReference type="CDD" id="cd22908">
    <property type="entry name" value="HFD_NFYC-like"/>
    <property type="match status" value="1"/>
</dbReference>
<evidence type="ECO:0000256" key="1">
    <source>
        <dbReference type="ARBA" id="ARBA00004123"/>
    </source>
</evidence>
<protein>
    <recommendedName>
        <fullName evidence="8">Transcription factor CBF/NF-Y/archaeal histone domain-containing protein</fullName>
    </recommendedName>
</protein>
<dbReference type="FunFam" id="1.10.20.10:FF:000006">
    <property type="entry name" value="Nuclear transcription factor Y subunit gamma"/>
    <property type="match status" value="1"/>
</dbReference>
<evidence type="ECO:0000256" key="2">
    <source>
        <dbReference type="ARBA" id="ARBA00023015"/>
    </source>
</evidence>
<evidence type="ECO:0000256" key="5">
    <source>
        <dbReference type="ARBA" id="ARBA00023242"/>
    </source>
</evidence>
<dbReference type="SUPFAM" id="SSF47113">
    <property type="entry name" value="Histone-fold"/>
    <property type="match status" value="1"/>
</dbReference>
<keyword evidence="10" id="KW-1185">Reference proteome</keyword>
<dbReference type="InterPro" id="IPR050568">
    <property type="entry name" value="Transcr_DNA_Rep_Reg"/>
</dbReference>
<dbReference type="InterPro" id="IPR009072">
    <property type="entry name" value="Histone-fold"/>
</dbReference>
<evidence type="ECO:0000256" key="4">
    <source>
        <dbReference type="ARBA" id="ARBA00023163"/>
    </source>
</evidence>
<reference evidence="9 10" key="1">
    <citation type="journal article" date="2024" name="Nat. Commun.">
        <title>Phylogenomics reveals the evolutionary origins of lichenization in chlorophyte algae.</title>
        <authorList>
            <person name="Puginier C."/>
            <person name="Libourel C."/>
            <person name="Otte J."/>
            <person name="Skaloud P."/>
            <person name="Haon M."/>
            <person name="Grisel S."/>
            <person name="Petersen M."/>
            <person name="Berrin J.G."/>
            <person name="Delaux P.M."/>
            <person name="Dal Grande F."/>
            <person name="Keller J."/>
        </authorList>
    </citation>
    <scope>NUCLEOTIDE SEQUENCE [LARGE SCALE GENOMIC DNA]</scope>
    <source>
        <strain evidence="9 10">SAG 2043</strain>
    </source>
</reference>
<evidence type="ECO:0000313" key="10">
    <source>
        <dbReference type="Proteomes" id="UP001489004"/>
    </source>
</evidence>
<dbReference type="SUPFAM" id="SSF52266">
    <property type="entry name" value="SGNH hydrolase"/>
    <property type="match status" value="1"/>
</dbReference>
<evidence type="ECO:0000259" key="8">
    <source>
        <dbReference type="Pfam" id="PF00808"/>
    </source>
</evidence>
<sequence length="593" mass="65809">MFLALHSVTVAHGAEDVPNLCPEAVAENMLSASQHWQPLQSIKDFCNGTLTSLGNPVAYNGNSKLVWEFFRRAATGQRLSVVILGGSVAACHATGGHDSPQCWSFMLQTWFAMHFPRVNVTNRAMPATTSSYAARCVANLVPEDVDLVIIEFALNDYSEDRHSAEVSQFLSQQTAPSCDLGAKANRLGYERLVRKLALWPSRPAIIGLQFWSDNMGDAAFWKTSEDEIETVLKYYQVPSLSYRGTYYDAVVDGCPCFSHAAAYADFSHPNQLGNSYLARVVTMYFEQTLVTMPRLKGARSFPSTPPKVPTKPMFPGNEGGASNTALQQAPGGQQGLQMPVPGQYGSPTAYPQPGMAYAQQLQAQTAQLRAFWEQQAQEIQQVGNDPAEFKNHQLPLARIKKIMKSDEDVRMISAEAPVLFAKACEMFILELTLRSWSHSEENKRRTLQRNDIAAAITRTDIFDFLVDIVPREERTEEGTARPAHGAPSPQAMPNPGAGMSYGHWQPQMMGGAPGNEHMMQSRPPVPVDPSMMNYMPGYMPGQWPGMAQHQGMAQQQVVMQPDHQQQQMQQQQLQQQHSQQHQGDESQYKVDGQ</sequence>
<dbReference type="Proteomes" id="UP001489004">
    <property type="component" value="Unassembled WGS sequence"/>
</dbReference>
<feature type="compositionally biased region" description="Basic and acidic residues" evidence="7">
    <location>
        <begin position="582"/>
        <end position="593"/>
    </location>
</feature>
<dbReference type="PANTHER" id="PTHR10252:SF8">
    <property type="entry name" value="NUCLEAR TRANSCRIPTION FACTOR Y SUBUNIT GAMMA"/>
    <property type="match status" value="1"/>
</dbReference>
<dbReference type="PANTHER" id="PTHR10252">
    <property type="entry name" value="HISTONE-LIKE TRANSCRIPTION FACTOR CCAAT-RELATED"/>
    <property type="match status" value="1"/>
</dbReference>
<feature type="region of interest" description="Disordered" evidence="7">
    <location>
        <begin position="474"/>
        <end position="528"/>
    </location>
</feature>
<dbReference type="Gene3D" id="1.10.20.10">
    <property type="entry name" value="Histone, subunit A"/>
    <property type="match status" value="1"/>
</dbReference>